<evidence type="ECO:0000313" key="4">
    <source>
        <dbReference type="Proteomes" id="UP000053558"/>
    </source>
</evidence>
<dbReference type="EMBL" id="JH711573">
    <property type="protein sequence ID" value="EIW87209.1"/>
    <property type="molecule type" value="Genomic_DNA"/>
</dbReference>
<sequence length="308" mass="33594">MGMEAKATALVGLIVEELLYGFSILLFSATTWILVTDKAPNHANNLMIVIAGVLFILSTAHMSVVVPWLYEGFITSPVDPNTFFGSSTSPYVTAKDVIYILETLLAETFLVYRCYVVWQKKLLVVPFIIIDGASLTIGIWLIVNVAQSGLAFHNKVTHGLFVAVYVLILFTNLVSTGLLSYKVWTVERSAPPSCRGLLGPSLEVILECGVIYSLCLIIVVLTANLTASGLNITINMVGQMIPITFYAGLLRVRMSRCATDGGVAMSTWRPHGPQQDAPIEIHISNASEERRDTSEQTKCKESSDSSSV</sequence>
<dbReference type="OMA" id="YIVWQNV"/>
<feature type="transmembrane region" description="Helical" evidence="2">
    <location>
        <begin position="163"/>
        <end position="184"/>
    </location>
</feature>
<feature type="transmembrane region" description="Helical" evidence="2">
    <location>
        <begin position="97"/>
        <end position="115"/>
    </location>
</feature>
<feature type="compositionally biased region" description="Basic and acidic residues" evidence="1">
    <location>
        <begin position="287"/>
        <end position="308"/>
    </location>
</feature>
<gene>
    <name evidence="3" type="ORF">CONPUDRAFT_149239</name>
</gene>
<keyword evidence="2" id="KW-0812">Transmembrane</keyword>
<dbReference type="KEGG" id="cput:CONPUDRAFT_149239"/>
<dbReference type="GeneID" id="19202570"/>
<comment type="caution">
    <text evidence="3">The sequence shown here is derived from an EMBL/GenBank/DDBJ whole genome shotgun (WGS) entry which is preliminary data.</text>
</comment>
<dbReference type="Proteomes" id="UP000053558">
    <property type="component" value="Unassembled WGS sequence"/>
</dbReference>
<feature type="region of interest" description="Disordered" evidence="1">
    <location>
        <begin position="282"/>
        <end position="308"/>
    </location>
</feature>
<evidence type="ECO:0000256" key="2">
    <source>
        <dbReference type="SAM" id="Phobius"/>
    </source>
</evidence>
<protein>
    <submittedName>
        <fullName evidence="3">Uncharacterized protein</fullName>
    </submittedName>
</protein>
<evidence type="ECO:0000313" key="3">
    <source>
        <dbReference type="EMBL" id="EIW87209.1"/>
    </source>
</evidence>
<name>A0A5M3N6Z3_CONPW</name>
<evidence type="ECO:0000256" key="1">
    <source>
        <dbReference type="SAM" id="MobiDB-lite"/>
    </source>
</evidence>
<keyword evidence="4" id="KW-1185">Reference proteome</keyword>
<proteinExistence type="predicted"/>
<accession>A0A5M3N6Z3</accession>
<keyword evidence="2" id="KW-1133">Transmembrane helix</keyword>
<dbReference type="AlphaFoldDB" id="A0A5M3N6Z3"/>
<organism evidence="3 4">
    <name type="scientific">Coniophora puteana (strain RWD-64-598)</name>
    <name type="common">Brown rot fungus</name>
    <dbReference type="NCBI Taxonomy" id="741705"/>
    <lineage>
        <taxon>Eukaryota</taxon>
        <taxon>Fungi</taxon>
        <taxon>Dikarya</taxon>
        <taxon>Basidiomycota</taxon>
        <taxon>Agaricomycotina</taxon>
        <taxon>Agaricomycetes</taxon>
        <taxon>Agaricomycetidae</taxon>
        <taxon>Boletales</taxon>
        <taxon>Coniophorineae</taxon>
        <taxon>Coniophoraceae</taxon>
        <taxon>Coniophora</taxon>
    </lineage>
</organism>
<dbReference type="RefSeq" id="XP_007763774.1">
    <property type="nucleotide sequence ID" value="XM_007765584.1"/>
</dbReference>
<reference evidence="4" key="1">
    <citation type="journal article" date="2012" name="Science">
        <title>The Paleozoic origin of enzymatic lignin decomposition reconstructed from 31 fungal genomes.</title>
        <authorList>
            <person name="Floudas D."/>
            <person name="Binder M."/>
            <person name="Riley R."/>
            <person name="Barry K."/>
            <person name="Blanchette R.A."/>
            <person name="Henrissat B."/>
            <person name="Martinez A.T."/>
            <person name="Otillar R."/>
            <person name="Spatafora J.W."/>
            <person name="Yadav J.S."/>
            <person name="Aerts A."/>
            <person name="Benoit I."/>
            <person name="Boyd A."/>
            <person name="Carlson A."/>
            <person name="Copeland A."/>
            <person name="Coutinho P.M."/>
            <person name="de Vries R.P."/>
            <person name="Ferreira P."/>
            <person name="Findley K."/>
            <person name="Foster B."/>
            <person name="Gaskell J."/>
            <person name="Glotzer D."/>
            <person name="Gorecki P."/>
            <person name="Heitman J."/>
            <person name="Hesse C."/>
            <person name="Hori C."/>
            <person name="Igarashi K."/>
            <person name="Jurgens J.A."/>
            <person name="Kallen N."/>
            <person name="Kersten P."/>
            <person name="Kohler A."/>
            <person name="Kuees U."/>
            <person name="Kumar T.K.A."/>
            <person name="Kuo A."/>
            <person name="LaButti K."/>
            <person name="Larrondo L.F."/>
            <person name="Lindquist E."/>
            <person name="Ling A."/>
            <person name="Lombard V."/>
            <person name="Lucas S."/>
            <person name="Lundell T."/>
            <person name="Martin R."/>
            <person name="McLaughlin D.J."/>
            <person name="Morgenstern I."/>
            <person name="Morin E."/>
            <person name="Murat C."/>
            <person name="Nagy L.G."/>
            <person name="Nolan M."/>
            <person name="Ohm R.A."/>
            <person name="Patyshakuliyeva A."/>
            <person name="Rokas A."/>
            <person name="Ruiz-Duenas F.J."/>
            <person name="Sabat G."/>
            <person name="Salamov A."/>
            <person name="Samejima M."/>
            <person name="Schmutz J."/>
            <person name="Slot J.C."/>
            <person name="St John F."/>
            <person name="Stenlid J."/>
            <person name="Sun H."/>
            <person name="Sun S."/>
            <person name="Syed K."/>
            <person name="Tsang A."/>
            <person name="Wiebenga A."/>
            <person name="Young D."/>
            <person name="Pisabarro A."/>
            <person name="Eastwood D.C."/>
            <person name="Martin F."/>
            <person name="Cullen D."/>
            <person name="Grigoriev I.V."/>
            <person name="Hibbett D.S."/>
        </authorList>
    </citation>
    <scope>NUCLEOTIDE SEQUENCE [LARGE SCALE GENOMIC DNA]</scope>
    <source>
        <strain evidence="4">RWD-64-598 SS2</strain>
    </source>
</reference>
<feature type="transmembrane region" description="Helical" evidence="2">
    <location>
        <begin position="18"/>
        <end position="35"/>
    </location>
</feature>
<feature type="transmembrane region" description="Helical" evidence="2">
    <location>
        <begin position="204"/>
        <end position="223"/>
    </location>
</feature>
<dbReference type="OrthoDB" id="3357408at2759"/>
<keyword evidence="2" id="KW-0472">Membrane</keyword>
<feature type="transmembrane region" description="Helical" evidence="2">
    <location>
        <begin position="122"/>
        <end position="143"/>
    </location>
</feature>
<feature type="transmembrane region" description="Helical" evidence="2">
    <location>
        <begin position="229"/>
        <end position="249"/>
    </location>
</feature>
<feature type="transmembrane region" description="Helical" evidence="2">
    <location>
        <begin position="47"/>
        <end position="70"/>
    </location>
</feature>